<sequence length="113" mass="13986">MKPRRRFHCRCRKCDRRRVFRDNPEKVEAKLFPRCECGKRDWRLDKWMNNRDTGKTRCDCAGYSFPHRMSTIYCWHRKDGSDRLPGHEDFWTRDMTQEQHDELVRRYDEDVTA</sequence>
<evidence type="ECO:0000313" key="1">
    <source>
        <dbReference type="EMBL" id="ABL96738.1"/>
    </source>
</evidence>
<keyword evidence="2" id="KW-1185">Reference proteome</keyword>
<reference evidence="1 2" key="1">
    <citation type="submission" date="2006-12" db="EMBL/GenBank/DDBJ databases">
        <title>Genomic analysis of Burkholderia ambifaria phage BcepF1, a member of the Bcep781- like phage supergroup.</title>
        <authorList>
            <person name="Summer E.J."/>
            <person name="Robinson S."/>
            <person name="Haines C."/>
            <person name="Adams B."/>
            <person name="Daggett M."/>
            <person name="Landua J."/>
            <person name="Swanson S."/>
            <person name="Vorndam W."/>
            <person name="Morrison W."/>
            <person name="Nail K."/>
            <person name="Gonzalez C."/>
            <person name="Young R."/>
        </authorList>
    </citation>
    <scope>NUCLEOTIDE SEQUENCE [LARGE SCALE GENOMIC DNA]</scope>
</reference>
<dbReference type="EMBL" id="EF153632">
    <property type="protein sequence ID" value="ABL96738.1"/>
    <property type="molecule type" value="Genomic_DNA"/>
</dbReference>
<organism evidence="1 2">
    <name type="scientific">Burkholderia phage BcepF1</name>
    <dbReference type="NCBI Taxonomy" id="2886897"/>
    <lineage>
        <taxon>Viruses</taxon>
        <taxon>Duplodnaviria</taxon>
        <taxon>Heunggongvirae</taxon>
        <taxon>Uroviricota</taxon>
        <taxon>Caudoviricetes</taxon>
        <taxon>Lindbergviridae</taxon>
        <taxon>Bcepfunavirus</taxon>
        <taxon>Bcepfunavirus bcepF1</taxon>
    </lineage>
</organism>
<dbReference type="Proteomes" id="UP000001793">
    <property type="component" value="Segment"/>
</dbReference>
<dbReference type="RefSeq" id="YP_001039691.1">
    <property type="nucleotide sequence ID" value="NC_009015.1"/>
</dbReference>
<protein>
    <submittedName>
        <fullName evidence="1">Uncharacterized protein</fullName>
    </submittedName>
</protein>
<dbReference type="KEGG" id="vg:4818273"/>
<evidence type="ECO:0000313" key="2">
    <source>
        <dbReference type="Proteomes" id="UP000001793"/>
    </source>
</evidence>
<dbReference type="GeneID" id="4818273"/>
<accession>A1YZR1</accession>
<gene>
    <name evidence="1" type="ORF">BcepF1.007</name>
</gene>
<proteinExistence type="predicted"/>
<name>A1YZR1_9CAUD</name>
<dbReference type="OrthoDB" id="41728at10239"/>